<feature type="binding site" evidence="18">
    <location>
        <position position="629"/>
    </location>
    <ligand>
        <name>ATP</name>
        <dbReference type="ChEBI" id="CHEBI:30616"/>
    </ligand>
</feature>
<dbReference type="SUPFAM" id="SSF56112">
    <property type="entry name" value="Protein kinase-like (PK-like)"/>
    <property type="match status" value="1"/>
</dbReference>
<dbReference type="InterPro" id="IPR032675">
    <property type="entry name" value="LRR_dom_sf"/>
</dbReference>
<dbReference type="SMART" id="SM00220">
    <property type="entry name" value="S_TKc"/>
    <property type="match status" value="1"/>
</dbReference>
<accession>A0A3B5Y6C2</accession>
<keyword evidence="9" id="KW-0677">Repeat</keyword>
<dbReference type="InterPro" id="IPR008271">
    <property type="entry name" value="Ser/Thr_kinase_AS"/>
</dbReference>
<dbReference type="Gramene" id="TraesNOR1A03G00156860.1">
    <property type="protein sequence ID" value="TraesNOR1A03G00156860.1"/>
    <property type="gene ID" value="TraesNOR1A03G00156860"/>
</dbReference>
<dbReference type="EnsemblPlants" id="TraesCS1A02G370300.1">
    <property type="protein sequence ID" value="TraesCS1A02G370300.1"/>
    <property type="gene ID" value="TraesCS1A02G370300"/>
</dbReference>
<keyword evidence="11" id="KW-0418">Kinase</keyword>
<comment type="catalytic activity">
    <reaction evidence="17">
        <text>L-seryl-[protein] + ATP = O-phospho-L-seryl-[protein] + ADP + H(+)</text>
        <dbReference type="Rhea" id="RHEA:17989"/>
        <dbReference type="Rhea" id="RHEA-COMP:9863"/>
        <dbReference type="Rhea" id="RHEA-COMP:11604"/>
        <dbReference type="ChEBI" id="CHEBI:15378"/>
        <dbReference type="ChEBI" id="CHEBI:29999"/>
        <dbReference type="ChEBI" id="CHEBI:30616"/>
        <dbReference type="ChEBI" id="CHEBI:83421"/>
        <dbReference type="ChEBI" id="CHEBI:456216"/>
        <dbReference type="EC" id="2.7.11.1"/>
    </reaction>
</comment>
<dbReference type="SMR" id="A0A3B5Y6C2"/>
<evidence type="ECO:0000313" key="22">
    <source>
        <dbReference type="EnsemblPlants" id="TraesCS1A02G370300.1"/>
    </source>
</evidence>
<proteinExistence type="predicted"/>
<evidence type="ECO:0000256" key="7">
    <source>
        <dbReference type="ARBA" id="ARBA00022692"/>
    </source>
</evidence>
<dbReference type="PROSITE" id="PS51450">
    <property type="entry name" value="LRR"/>
    <property type="match status" value="1"/>
</dbReference>
<dbReference type="PANTHER" id="PTHR45631">
    <property type="entry name" value="OS07G0107800 PROTEIN-RELATED"/>
    <property type="match status" value="1"/>
</dbReference>
<dbReference type="Gramene" id="TraesCS1A02G370300.1">
    <property type="protein sequence ID" value="TraesCS1A02G370300.1"/>
    <property type="gene ID" value="TraesCS1A02G370300"/>
</dbReference>
<dbReference type="GO" id="GO:0005524">
    <property type="term" value="F:ATP binding"/>
    <property type="evidence" value="ECO:0007669"/>
    <property type="project" value="UniProtKB-UniRule"/>
</dbReference>
<evidence type="ECO:0000256" key="14">
    <source>
        <dbReference type="ARBA" id="ARBA00023136"/>
    </source>
</evidence>
<dbReference type="Proteomes" id="UP000019116">
    <property type="component" value="Chromosome 1A"/>
</dbReference>
<dbReference type="InterPro" id="IPR001611">
    <property type="entry name" value="Leu-rich_rpt"/>
</dbReference>
<dbReference type="PaxDb" id="4565-Traes_1AL_7262657D3.1"/>
<dbReference type="InterPro" id="IPR017441">
    <property type="entry name" value="Protein_kinase_ATP_BS"/>
</dbReference>
<dbReference type="CDD" id="cd14066">
    <property type="entry name" value="STKc_IRAK"/>
    <property type="match status" value="1"/>
</dbReference>
<evidence type="ECO:0000256" key="13">
    <source>
        <dbReference type="ARBA" id="ARBA00022989"/>
    </source>
</evidence>
<dbReference type="GO" id="GO:0005886">
    <property type="term" value="C:plasma membrane"/>
    <property type="evidence" value="ECO:0007669"/>
    <property type="project" value="UniProtKB-SubCell"/>
</dbReference>
<name>A0A3B5Y6C2_WHEAT</name>
<keyword evidence="14 19" id="KW-0472">Membrane</keyword>
<evidence type="ECO:0000256" key="20">
    <source>
        <dbReference type="SAM" id="SignalP"/>
    </source>
</evidence>
<dbReference type="Gene3D" id="1.10.510.10">
    <property type="entry name" value="Transferase(Phosphotransferase) domain 1"/>
    <property type="match status" value="1"/>
</dbReference>
<dbReference type="PROSITE" id="PS00108">
    <property type="entry name" value="PROTEIN_KINASE_ST"/>
    <property type="match status" value="1"/>
</dbReference>
<keyword evidence="3" id="KW-0723">Serine/threonine-protein kinase</keyword>
<comment type="catalytic activity">
    <reaction evidence="16">
        <text>L-threonyl-[protein] + ATP = O-phospho-L-threonyl-[protein] + ADP + H(+)</text>
        <dbReference type="Rhea" id="RHEA:46608"/>
        <dbReference type="Rhea" id="RHEA-COMP:11060"/>
        <dbReference type="Rhea" id="RHEA-COMP:11605"/>
        <dbReference type="ChEBI" id="CHEBI:15378"/>
        <dbReference type="ChEBI" id="CHEBI:30013"/>
        <dbReference type="ChEBI" id="CHEBI:30616"/>
        <dbReference type="ChEBI" id="CHEBI:61977"/>
        <dbReference type="ChEBI" id="CHEBI:456216"/>
        <dbReference type="EC" id="2.7.11.1"/>
    </reaction>
</comment>
<dbReference type="EC" id="2.7.11.1" evidence="2"/>
<evidence type="ECO:0000256" key="9">
    <source>
        <dbReference type="ARBA" id="ARBA00022737"/>
    </source>
</evidence>
<reference evidence="22" key="2">
    <citation type="submission" date="2018-10" db="UniProtKB">
        <authorList>
            <consortium name="EnsemblPlants"/>
        </authorList>
    </citation>
    <scope>IDENTIFICATION</scope>
</reference>
<evidence type="ECO:0000313" key="23">
    <source>
        <dbReference type="Proteomes" id="UP000019116"/>
    </source>
</evidence>
<dbReference type="FunFam" id="1.10.510.10:FF:000146">
    <property type="entry name" value="LRR receptor-like serine/threonine-protein kinase IOS1"/>
    <property type="match status" value="1"/>
</dbReference>
<dbReference type="STRING" id="4565.A0A3B5Y6C2"/>
<keyword evidence="10 18" id="KW-0547">Nucleotide-binding</keyword>
<dbReference type="InterPro" id="IPR024788">
    <property type="entry name" value="Malectin-like_Carb-bd_dom"/>
</dbReference>
<dbReference type="GO" id="GO:0004674">
    <property type="term" value="F:protein serine/threonine kinase activity"/>
    <property type="evidence" value="ECO:0007669"/>
    <property type="project" value="UniProtKB-KW"/>
</dbReference>
<feature type="signal peptide" evidence="20">
    <location>
        <begin position="1"/>
        <end position="21"/>
    </location>
</feature>
<protein>
    <recommendedName>
        <fullName evidence="2">non-specific serine/threonine protein kinase</fullName>
        <ecNumber evidence="2">2.7.11.1</ecNumber>
    </recommendedName>
</protein>
<keyword evidence="13 19" id="KW-1133">Transmembrane helix</keyword>
<gene>
    <name evidence="22" type="primary">LOC123180475</name>
</gene>
<dbReference type="Pfam" id="PF12819">
    <property type="entry name" value="Malectin_like"/>
    <property type="match status" value="1"/>
</dbReference>
<feature type="domain" description="Protein kinase" evidence="21">
    <location>
        <begin position="601"/>
        <end position="876"/>
    </location>
</feature>
<keyword evidence="5" id="KW-0433">Leucine-rich repeat</keyword>
<dbReference type="Gene3D" id="3.80.10.10">
    <property type="entry name" value="Ribonuclease Inhibitor"/>
    <property type="match status" value="1"/>
</dbReference>
<dbReference type="Gramene" id="TraesWEE_scaffold_087390_01G000100.1">
    <property type="protein sequence ID" value="TraesWEE_scaffold_087390_01G000100.1"/>
    <property type="gene ID" value="TraesWEE_scaffold_087390_01G000100"/>
</dbReference>
<organism evidence="22">
    <name type="scientific">Triticum aestivum</name>
    <name type="common">Wheat</name>
    <dbReference type="NCBI Taxonomy" id="4565"/>
    <lineage>
        <taxon>Eukaryota</taxon>
        <taxon>Viridiplantae</taxon>
        <taxon>Streptophyta</taxon>
        <taxon>Embryophyta</taxon>
        <taxon>Tracheophyta</taxon>
        <taxon>Spermatophyta</taxon>
        <taxon>Magnoliopsida</taxon>
        <taxon>Liliopsida</taxon>
        <taxon>Poales</taxon>
        <taxon>Poaceae</taxon>
        <taxon>BOP clade</taxon>
        <taxon>Pooideae</taxon>
        <taxon>Triticodae</taxon>
        <taxon>Triticeae</taxon>
        <taxon>Triticinae</taxon>
        <taxon>Triticum</taxon>
    </lineage>
</organism>
<keyword evidence="23" id="KW-1185">Reference proteome</keyword>
<sequence length="887" mass="97747">MAARRWLLLLFVGLAGGGAHGQVDNLGFVSIDCGLPENVVGYVDNDTKLRYVSDMGFIDTGTNHNLSAEYLKPSIGRIWHTVRSFAGGSAGARSCYTVRSLVSGLKYLVRAGFIYGNYDGLNRLPVFDLHIGVNYWQTINVSVAGVMAEIITVVPGDSMHMCLVNTGSGTPFISSLDVRPLENKFYPHADESQGLVLVSRTNFGASDTTFVRYPEDRFDRIWSPWSNSTIWSVISTTEKVQNSATNGNDTFEPPLPVMQTAITPINSSSPIDFTWDAQASTTNNPKPGYVWMLHFAELQPTGVRQFYISLNGKSWLMNGSCTPNNLSTTTLYSTKPVYASNQYNISLDATVNSTLPPIINAAEIYSVIPTTNIATTVQEVSAISAIREKYRVKKNWMGDPCAPKNFVWNGLRCSYAASSPPTVTGLNLSSSGLSGNVSSSLASLRGLQYLDLSHNNLTGSIPESLSQLPSLVFLDFTTNQLSGSIPSALLKRTQDGSLTLKYGNNPNLCGNGNYCQPPKNKSSSKVVVYVLTPIIAVSVIVLLSIMFLCMRRRMQGTTSNHVKSQDEANITPLHSQNNNEHDSLCLDNRRFKYDELVAVTNGFERVIGRGGFGKVYAGFLEDGTQVAVKLRSESSDQGVQEFLAEAQTLAKIHHKNLVSLIGYCKDREYMALVYEYMSEGALHEHLRRRENNARCLTWRQTLRIALQSAQGLEYLHKGCNPPLIHRDVKTSNILLNANLEAKIADFGLLKAFNSNGDTHVSTARVVGTRGYLAPEYLATFQLTNKSDVFSFGVVLLEIITGQPHILNDPEPTSIVQWVRQRLAHGNIETIVDVRMHNDHDVNSVWKATETALKCTAQLPEQRPTMTDVVLQLQECLKLEAARNDVNA</sequence>
<dbReference type="InterPro" id="IPR000719">
    <property type="entry name" value="Prot_kinase_dom"/>
</dbReference>
<dbReference type="FunFam" id="3.30.200.20:FF:000039">
    <property type="entry name" value="receptor-like protein kinase FERONIA"/>
    <property type="match status" value="1"/>
</dbReference>
<dbReference type="Pfam" id="PF07714">
    <property type="entry name" value="PK_Tyr_Ser-Thr"/>
    <property type="match status" value="1"/>
</dbReference>
<dbReference type="FunFam" id="3.80.10.10:FF:000129">
    <property type="entry name" value="Leucine-rich repeat receptor-like kinase"/>
    <property type="match status" value="1"/>
</dbReference>
<dbReference type="OrthoDB" id="2017114at2759"/>
<evidence type="ECO:0000256" key="5">
    <source>
        <dbReference type="ARBA" id="ARBA00022614"/>
    </source>
</evidence>
<feature type="transmembrane region" description="Helical" evidence="19">
    <location>
        <begin position="526"/>
        <end position="549"/>
    </location>
</feature>
<evidence type="ECO:0000256" key="4">
    <source>
        <dbReference type="ARBA" id="ARBA00022553"/>
    </source>
</evidence>
<dbReference type="Gramene" id="TraesCS1A03G0898000.1">
    <property type="protein sequence ID" value="TraesCS1A03G0898000.1.CDS"/>
    <property type="gene ID" value="TraesCS1A03G0898000"/>
</dbReference>
<feature type="chain" id="PRO_5017250874" description="non-specific serine/threonine protein kinase" evidence="20">
    <location>
        <begin position="22"/>
        <end position="887"/>
    </location>
</feature>
<evidence type="ECO:0000256" key="2">
    <source>
        <dbReference type="ARBA" id="ARBA00012513"/>
    </source>
</evidence>
<evidence type="ECO:0000256" key="17">
    <source>
        <dbReference type="ARBA" id="ARBA00048679"/>
    </source>
</evidence>
<reference evidence="22" key="1">
    <citation type="submission" date="2018-08" db="EMBL/GenBank/DDBJ databases">
        <authorList>
            <person name="Rossello M."/>
        </authorList>
    </citation>
    <scope>NUCLEOTIDE SEQUENCE [LARGE SCALE GENOMIC DNA]</scope>
    <source>
        <strain evidence="22">cv. Chinese Spring</strain>
    </source>
</reference>
<evidence type="ECO:0000256" key="12">
    <source>
        <dbReference type="ARBA" id="ARBA00022840"/>
    </source>
</evidence>
<dbReference type="OMA" id="CYEGAYM"/>
<evidence type="ECO:0000256" key="16">
    <source>
        <dbReference type="ARBA" id="ARBA00047899"/>
    </source>
</evidence>
<dbReference type="Pfam" id="PF13855">
    <property type="entry name" value="LRR_8"/>
    <property type="match status" value="1"/>
</dbReference>
<evidence type="ECO:0000256" key="11">
    <source>
        <dbReference type="ARBA" id="ARBA00022777"/>
    </source>
</evidence>
<dbReference type="PROSITE" id="PS50011">
    <property type="entry name" value="PROTEIN_KINASE_DOM"/>
    <property type="match status" value="1"/>
</dbReference>
<evidence type="ECO:0000256" key="6">
    <source>
        <dbReference type="ARBA" id="ARBA00022679"/>
    </source>
</evidence>
<dbReference type="PROSITE" id="PS00107">
    <property type="entry name" value="PROTEIN_KINASE_ATP"/>
    <property type="match status" value="1"/>
</dbReference>
<dbReference type="Gene3D" id="3.30.200.20">
    <property type="entry name" value="Phosphorylase Kinase, domain 1"/>
    <property type="match status" value="1"/>
</dbReference>
<dbReference type="InterPro" id="IPR011009">
    <property type="entry name" value="Kinase-like_dom_sf"/>
</dbReference>
<comment type="subcellular location">
    <subcellularLocation>
        <location evidence="1">Cell membrane</location>
        <topology evidence="1">Single-pass membrane protein</topology>
    </subcellularLocation>
</comment>
<keyword evidence="7 19" id="KW-0812">Transmembrane</keyword>
<dbReference type="PANTHER" id="PTHR45631:SF31">
    <property type="entry name" value="PROTEIN KINASE DOMAIN-CONTAINING PROTEIN"/>
    <property type="match status" value="1"/>
</dbReference>
<evidence type="ECO:0000256" key="8">
    <source>
        <dbReference type="ARBA" id="ARBA00022729"/>
    </source>
</evidence>
<evidence type="ECO:0000256" key="10">
    <source>
        <dbReference type="ARBA" id="ARBA00022741"/>
    </source>
</evidence>
<keyword evidence="8 20" id="KW-0732">Signal</keyword>
<keyword evidence="4" id="KW-0597">Phosphoprotein</keyword>
<evidence type="ECO:0000256" key="1">
    <source>
        <dbReference type="ARBA" id="ARBA00004162"/>
    </source>
</evidence>
<evidence type="ECO:0000256" key="18">
    <source>
        <dbReference type="PROSITE-ProRule" id="PRU10141"/>
    </source>
</evidence>
<evidence type="ECO:0000259" key="21">
    <source>
        <dbReference type="PROSITE" id="PS50011"/>
    </source>
</evidence>
<evidence type="ECO:0000256" key="15">
    <source>
        <dbReference type="ARBA" id="ARBA00023170"/>
    </source>
</evidence>
<dbReference type="AlphaFoldDB" id="A0A3B5Y6C2"/>
<evidence type="ECO:0000256" key="3">
    <source>
        <dbReference type="ARBA" id="ARBA00022527"/>
    </source>
</evidence>
<dbReference type="InterPro" id="IPR001245">
    <property type="entry name" value="Ser-Thr/Tyr_kinase_cat_dom"/>
</dbReference>
<keyword evidence="12 18" id="KW-0067">ATP-binding</keyword>
<keyword evidence="6" id="KW-0808">Transferase</keyword>
<dbReference type="SUPFAM" id="SSF52058">
    <property type="entry name" value="L domain-like"/>
    <property type="match status" value="1"/>
</dbReference>
<keyword evidence="15" id="KW-0675">Receptor</keyword>
<evidence type="ECO:0000256" key="19">
    <source>
        <dbReference type="SAM" id="Phobius"/>
    </source>
</evidence>